<reference evidence="2 3" key="1">
    <citation type="journal article" date="2014" name="Am. J. Bot.">
        <title>Genome assembly and annotation for red clover (Trifolium pratense; Fabaceae).</title>
        <authorList>
            <person name="Istvanek J."/>
            <person name="Jaros M."/>
            <person name="Krenek A."/>
            <person name="Repkova J."/>
        </authorList>
    </citation>
    <scope>NUCLEOTIDE SEQUENCE [LARGE SCALE GENOMIC DNA]</scope>
    <source>
        <strain evidence="3">cv. Tatra</strain>
        <tissue evidence="2">Young leaves</tissue>
    </source>
</reference>
<proteinExistence type="predicted"/>
<dbReference type="SUPFAM" id="SSF52540">
    <property type="entry name" value="P-loop containing nucleoside triphosphate hydrolases"/>
    <property type="match status" value="1"/>
</dbReference>
<dbReference type="EMBL" id="ASHM01113967">
    <property type="protein sequence ID" value="PNX70505.1"/>
    <property type="molecule type" value="Genomic_DNA"/>
</dbReference>
<dbReference type="Pfam" id="PF00485">
    <property type="entry name" value="PRK"/>
    <property type="match status" value="1"/>
</dbReference>
<dbReference type="Gene3D" id="3.40.50.300">
    <property type="entry name" value="P-loop containing nucleotide triphosphate hydrolases"/>
    <property type="match status" value="1"/>
</dbReference>
<gene>
    <name evidence="2" type="ORF">L195_g057460</name>
</gene>
<sequence>MLSTMEKLKHGQVVNIPNYDINSRKRVEPPRQVHPADIIVLEGILVLHDSRVRDLLNMKIFVDE</sequence>
<organism evidence="2 3">
    <name type="scientific">Trifolium pratense</name>
    <name type="common">Red clover</name>
    <dbReference type="NCBI Taxonomy" id="57577"/>
    <lineage>
        <taxon>Eukaryota</taxon>
        <taxon>Viridiplantae</taxon>
        <taxon>Streptophyta</taxon>
        <taxon>Embryophyta</taxon>
        <taxon>Tracheophyta</taxon>
        <taxon>Spermatophyta</taxon>
        <taxon>Magnoliopsida</taxon>
        <taxon>eudicotyledons</taxon>
        <taxon>Gunneridae</taxon>
        <taxon>Pentapetalae</taxon>
        <taxon>rosids</taxon>
        <taxon>fabids</taxon>
        <taxon>Fabales</taxon>
        <taxon>Fabaceae</taxon>
        <taxon>Papilionoideae</taxon>
        <taxon>50 kb inversion clade</taxon>
        <taxon>NPAAA clade</taxon>
        <taxon>Hologalegina</taxon>
        <taxon>IRL clade</taxon>
        <taxon>Trifolieae</taxon>
        <taxon>Trifolium</taxon>
    </lineage>
</organism>
<dbReference type="GO" id="GO:0016301">
    <property type="term" value="F:kinase activity"/>
    <property type="evidence" value="ECO:0007669"/>
    <property type="project" value="UniProtKB-KW"/>
</dbReference>
<feature type="domain" description="Phosphoribulokinase/uridine kinase" evidence="1">
    <location>
        <begin position="2"/>
        <end position="63"/>
    </location>
</feature>
<dbReference type="PANTHER" id="PTHR10285">
    <property type="entry name" value="URIDINE KINASE"/>
    <property type="match status" value="1"/>
</dbReference>
<reference evidence="2 3" key="2">
    <citation type="journal article" date="2017" name="Front. Plant Sci.">
        <title>Gene Classification and Mining of Molecular Markers Useful in Red Clover (Trifolium pratense) Breeding.</title>
        <authorList>
            <person name="Istvanek J."/>
            <person name="Dluhosova J."/>
            <person name="Dluhos P."/>
            <person name="Patkova L."/>
            <person name="Nedelnik J."/>
            <person name="Repkova J."/>
        </authorList>
    </citation>
    <scope>NUCLEOTIDE SEQUENCE [LARGE SCALE GENOMIC DNA]</scope>
    <source>
        <strain evidence="3">cv. Tatra</strain>
        <tissue evidence="2">Young leaves</tissue>
    </source>
</reference>
<dbReference type="AlphaFoldDB" id="A0A2K3KW50"/>
<comment type="caution">
    <text evidence="2">The sequence shown here is derived from an EMBL/GenBank/DDBJ whole genome shotgun (WGS) entry which is preliminary data.</text>
</comment>
<keyword evidence="2" id="KW-0808">Transferase</keyword>
<evidence type="ECO:0000313" key="3">
    <source>
        <dbReference type="Proteomes" id="UP000236291"/>
    </source>
</evidence>
<evidence type="ECO:0000259" key="1">
    <source>
        <dbReference type="Pfam" id="PF00485"/>
    </source>
</evidence>
<dbReference type="InterPro" id="IPR027417">
    <property type="entry name" value="P-loop_NTPase"/>
</dbReference>
<dbReference type="STRING" id="57577.A0A2K3KW50"/>
<dbReference type="Proteomes" id="UP000236291">
    <property type="component" value="Unassembled WGS sequence"/>
</dbReference>
<dbReference type="InterPro" id="IPR006083">
    <property type="entry name" value="PRK/URK"/>
</dbReference>
<name>A0A2K3KW50_TRIPR</name>
<feature type="non-terminal residue" evidence="2">
    <location>
        <position position="64"/>
    </location>
</feature>
<keyword evidence="2" id="KW-0418">Kinase</keyword>
<accession>A0A2K3KW50</accession>
<evidence type="ECO:0000313" key="2">
    <source>
        <dbReference type="EMBL" id="PNX70505.1"/>
    </source>
</evidence>
<protein>
    <submittedName>
        <fullName evidence="2">Uridine kinase-like protein 5-like</fullName>
    </submittedName>
</protein>
<dbReference type="GO" id="GO:0005524">
    <property type="term" value="F:ATP binding"/>
    <property type="evidence" value="ECO:0007669"/>
    <property type="project" value="InterPro"/>
</dbReference>